<keyword evidence="12" id="KW-1185">Reference proteome</keyword>
<feature type="transmembrane region" description="Helical" evidence="10">
    <location>
        <begin position="213"/>
        <end position="232"/>
    </location>
</feature>
<dbReference type="Pfam" id="PF02653">
    <property type="entry name" value="BPD_transp_2"/>
    <property type="match status" value="1"/>
</dbReference>
<evidence type="ECO:0000256" key="9">
    <source>
        <dbReference type="ARBA" id="ARBA00037998"/>
    </source>
</evidence>
<feature type="transmembrane region" description="Helical" evidence="10">
    <location>
        <begin position="65"/>
        <end position="90"/>
    </location>
</feature>
<dbReference type="CDD" id="cd06582">
    <property type="entry name" value="TM_PBP1_LivH_like"/>
    <property type="match status" value="1"/>
</dbReference>
<organism evidence="11 12">
    <name type="scientific">Armatimonas rosea</name>
    <dbReference type="NCBI Taxonomy" id="685828"/>
    <lineage>
        <taxon>Bacteria</taxon>
        <taxon>Bacillati</taxon>
        <taxon>Armatimonadota</taxon>
        <taxon>Armatimonadia</taxon>
        <taxon>Armatimonadales</taxon>
        <taxon>Armatimonadaceae</taxon>
        <taxon>Armatimonas</taxon>
    </lineage>
</organism>
<dbReference type="AlphaFoldDB" id="A0A7W9SSP4"/>
<evidence type="ECO:0000256" key="8">
    <source>
        <dbReference type="ARBA" id="ARBA00023136"/>
    </source>
</evidence>
<proteinExistence type="inferred from homology"/>
<feature type="transmembrane region" description="Helical" evidence="10">
    <location>
        <begin position="102"/>
        <end position="125"/>
    </location>
</feature>
<keyword evidence="8 10" id="KW-0472">Membrane</keyword>
<feature type="transmembrane region" description="Helical" evidence="10">
    <location>
        <begin position="244"/>
        <end position="267"/>
    </location>
</feature>
<dbReference type="GO" id="GO:0015808">
    <property type="term" value="P:L-alanine transport"/>
    <property type="evidence" value="ECO:0007669"/>
    <property type="project" value="TreeGrafter"/>
</dbReference>
<feature type="transmembrane region" description="Helical" evidence="10">
    <location>
        <begin position="12"/>
        <end position="35"/>
    </location>
</feature>
<evidence type="ECO:0000256" key="3">
    <source>
        <dbReference type="ARBA" id="ARBA00022475"/>
    </source>
</evidence>
<keyword evidence="6" id="KW-0029">Amino-acid transport</keyword>
<feature type="transmembrane region" description="Helical" evidence="10">
    <location>
        <begin position="158"/>
        <end position="175"/>
    </location>
</feature>
<accession>A0A7W9SSP4</accession>
<dbReference type="Proteomes" id="UP000520814">
    <property type="component" value="Unassembled WGS sequence"/>
</dbReference>
<evidence type="ECO:0000256" key="10">
    <source>
        <dbReference type="SAM" id="Phobius"/>
    </source>
</evidence>
<dbReference type="PANTHER" id="PTHR11795">
    <property type="entry name" value="BRANCHED-CHAIN AMINO ACID TRANSPORT SYSTEM PERMEASE PROTEIN LIVH"/>
    <property type="match status" value="1"/>
</dbReference>
<evidence type="ECO:0000313" key="11">
    <source>
        <dbReference type="EMBL" id="MBB6051670.1"/>
    </source>
</evidence>
<evidence type="ECO:0000256" key="2">
    <source>
        <dbReference type="ARBA" id="ARBA00022448"/>
    </source>
</evidence>
<keyword evidence="7 10" id="KW-1133">Transmembrane helix</keyword>
<feature type="transmembrane region" description="Helical" evidence="10">
    <location>
        <begin position="287"/>
        <end position="305"/>
    </location>
</feature>
<feature type="transmembrane region" description="Helical" evidence="10">
    <location>
        <begin position="42"/>
        <end position="59"/>
    </location>
</feature>
<comment type="similarity">
    <text evidence="9">Belongs to the binding-protein-dependent transport system permease family. LivHM subfamily.</text>
</comment>
<protein>
    <submittedName>
        <fullName evidence="11">Branched-chain amino acid transport system permease protein</fullName>
    </submittedName>
</protein>
<evidence type="ECO:0000256" key="4">
    <source>
        <dbReference type="ARBA" id="ARBA00022519"/>
    </source>
</evidence>
<evidence type="ECO:0000313" key="12">
    <source>
        <dbReference type="Proteomes" id="UP000520814"/>
    </source>
</evidence>
<evidence type="ECO:0000256" key="6">
    <source>
        <dbReference type="ARBA" id="ARBA00022970"/>
    </source>
</evidence>
<dbReference type="GO" id="GO:0005304">
    <property type="term" value="F:L-valine transmembrane transporter activity"/>
    <property type="evidence" value="ECO:0007669"/>
    <property type="project" value="TreeGrafter"/>
</dbReference>
<comment type="subcellular location">
    <subcellularLocation>
        <location evidence="1">Cell membrane</location>
        <topology evidence="1">Multi-pass membrane protein</topology>
    </subcellularLocation>
</comment>
<comment type="caution">
    <text evidence="11">The sequence shown here is derived from an EMBL/GenBank/DDBJ whole genome shotgun (WGS) entry which is preliminary data.</text>
</comment>
<evidence type="ECO:0000256" key="7">
    <source>
        <dbReference type="ARBA" id="ARBA00022989"/>
    </source>
</evidence>
<evidence type="ECO:0000256" key="1">
    <source>
        <dbReference type="ARBA" id="ARBA00004651"/>
    </source>
</evidence>
<keyword evidence="3" id="KW-1003">Cell membrane</keyword>
<dbReference type="InterPro" id="IPR001851">
    <property type="entry name" value="ABC_transp_permease"/>
</dbReference>
<dbReference type="GO" id="GO:0042941">
    <property type="term" value="P:D-alanine transmembrane transport"/>
    <property type="evidence" value="ECO:0007669"/>
    <property type="project" value="TreeGrafter"/>
</dbReference>
<dbReference type="PANTHER" id="PTHR11795:SF371">
    <property type="entry name" value="HIGH-AFFINITY BRANCHED-CHAIN AMINO ACID TRANSPORT SYSTEM PERMEASE PROTEIN LIVH"/>
    <property type="match status" value="1"/>
</dbReference>
<keyword evidence="2" id="KW-0813">Transport</keyword>
<dbReference type="InterPro" id="IPR052157">
    <property type="entry name" value="BCAA_transport_permease"/>
</dbReference>
<keyword evidence="5 10" id="KW-0812">Transmembrane</keyword>
<dbReference type="GO" id="GO:0005886">
    <property type="term" value="C:plasma membrane"/>
    <property type="evidence" value="ECO:0007669"/>
    <property type="project" value="UniProtKB-SubCell"/>
</dbReference>
<dbReference type="GO" id="GO:1903806">
    <property type="term" value="P:L-isoleucine import across plasma membrane"/>
    <property type="evidence" value="ECO:0007669"/>
    <property type="project" value="TreeGrafter"/>
</dbReference>
<dbReference type="RefSeq" id="WP_184199102.1">
    <property type="nucleotide sequence ID" value="NZ_JACHGW010000003.1"/>
</dbReference>
<dbReference type="EMBL" id="JACHGW010000003">
    <property type="protein sequence ID" value="MBB6051670.1"/>
    <property type="molecule type" value="Genomic_DNA"/>
</dbReference>
<sequence length="319" mass="34156">MDQFLQNIINGVQLGSIYVLIALGYTMVYGVLRLINFAHSDVFMVGAYMGYFASRWLKVKQQTTVWAGLVQLLPVLLISMTVCVVLGLVIERLAYKPLRRAPRLTALITAIGISLFLEGMAQLPFVFGVDPKFYPEILPSGPEATLHLGNLTVSQNQLVLVITAFLLMGILWFIVQRTKMGKAMRAVSHDFDAAALMGINTDAVISFTFGLGAALAAAGGVLFGALTFKSILPLMGVQMGIKAFVAAVVGGIGSIPGAMLGGLLMGLSESFVKGAPHIKLGSYDFDPSRWVDALAFLILIVVLLVRPAGLLGKNAPEKV</sequence>
<dbReference type="GO" id="GO:0015192">
    <property type="term" value="F:L-phenylalanine transmembrane transporter activity"/>
    <property type="evidence" value="ECO:0007669"/>
    <property type="project" value="TreeGrafter"/>
</dbReference>
<dbReference type="GO" id="GO:0015190">
    <property type="term" value="F:L-leucine transmembrane transporter activity"/>
    <property type="evidence" value="ECO:0007669"/>
    <property type="project" value="TreeGrafter"/>
</dbReference>
<evidence type="ECO:0000256" key="5">
    <source>
        <dbReference type="ARBA" id="ARBA00022692"/>
    </source>
</evidence>
<name>A0A7W9SSP4_ARMRO</name>
<gene>
    <name evidence="11" type="ORF">HNQ39_003480</name>
</gene>
<keyword evidence="4" id="KW-0997">Cell inner membrane</keyword>
<reference evidence="11 12" key="1">
    <citation type="submission" date="2020-08" db="EMBL/GenBank/DDBJ databases">
        <title>Genomic Encyclopedia of Type Strains, Phase IV (KMG-IV): sequencing the most valuable type-strain genomes for metagenomic binning, comparative biology and taxonomic classification.</title>
        <authorList>
            <person name="Goeker M."/>
        </authorList>
    </citation>
    <scope>NUCLEOTIDE SEQUENCE [LARGE SCALE GENOMIC DNA]</scope>
    <source>
        <strain evidence="11 12">DSM 23562</strain>
    </source>
</reference>
<dbReference type="GO" id="GO:0015188">
    <property type="term" value="F:L-isoleucine transmembrane transporter activity"/>
    <property type="evidence" value="ECO:0007669"/>
    <property type="project" value="TreeGrafter"/>
</dbReference>